<dbReference type="OrthoDB" id="654211at2759"/>
<accession>A0A1F5LN27</accession>
<organism evidence="2 3">
    <name type="scientific">Penicillium arizonense</name>
    <dbReference type="NCBI Taxonomy" id="1835702"/>
    <lineage>
        <taxon>Eukaryota</taxon>
        <taxon>Fungi</taxon>
        <taxon>Dikarya</taxon>
        <taxon>Ascomycota</taxon>
        <taxon>Pezizomycotina</taxon>
        <taxon>Eurotiomycetes</taxon>
        <taxon>Eurotiomycetidae</taxon>
        <taxon>Eurotiales</taxon>
        <taxon>Aspergillaceae</taxon>
        <taxon>Penicillium</taxon>
    </lineage>
</organism>
<reference evidence="2 3" key="1">
    <citation type="journal article" date="2016" name="Sci. Rep.">
        <title>Penicillium arizonense, a new, genome sequenced fungal species, reveals a high chemical diversity in secreted metabolites.</title>
        <authorList>
            <person name="Grijseels S."/>
            <person name="Nielsen J.C."/>
            <person name="Randelovic M."/>
            <person name="Nielsen J."/>
            <person name="Nielsen K.F."/>
            <person name="Workman M."/>
            <person name="Frisvad J.C."/>
        </authorList>
    </citation>
    <scope>NUCLEOTIDE SEQUENCE [LARGE SCALE GENOMIC DNA]</scope>
    <source>
        <strain evidence="2 3">CBS 141311</strain>
    </source>
</reference>
<feature type="compositionally biased region" description="Polar residues" evidence="1">
    <location>
        <begin position="155"/>
        <end position="179"/>
    </location>
</feature>
<feature type="region of interest" description="Disordered" evidence="1">
    <location>
        <begin position="1"/>
        <end position="22"/>
    </location>
</feature>
<name>A0A1F5LN27_PENAI</name>
<evidence type="ECO:0000313" key="2">
    <source>
        <dbReference type="EMBL" id="OGE54321.1"/>
    </source>
</evidence>
<dbReference type="AlphaFoldDB" id="A0A1F5LN27"/>
<keyword evidence="3" id="KW-1185">Reference proteome</keyword>
<dbReference type="EMBL" id="LXJU01000006">
    <property type="protein sequence ID" value="OGE54321.1"/>
    <property type="molecule type" value="Genomic_DNA"/>
</dbReference>
<feature type="compositionally biased region" description="Polar residues" evidence="1">
    <location>
        <begin position="193"/>
        <end position="204"/>
    </location>
</feature>
<dbReference type="STRING" id="1835702.A0A1F5LN27"/>
<comment type="caution">
    <text evidence="2">The sequence shown here is derived from an EMBL/GenBank/DDBJ whole genome shotgun (WGS) entry which is preliminary data.</text>
</comment>
<protein>
    <submittedName>
        <fullName evidence="2">Uncharacterized protein</fullName>
    </submittedName>
</protein>
<dbReference type="GeneID" id="34574925"/>
<gene>
    <name evidence="2" type="ORF">PENARI_c006G02148</name>
</gene>
<feature type="compositionally biased region" description="Basic residues" evidence="1">
    <location>
        <begin position="214"/>
        <end position="231"/>
    </location>
</feature>
<evidence type="ECO:0000256" key="1">
    <source>
        <dbReference type="SAM" id="MobiDB-lite"/>
    </source>
</evidence>
<evidence type="ECO:0000313" key="3">
    <source>
        <dbReference type="Proteomes" id="UP000177622"/>
    </source>
</evidence>
<dbReference type="Proteomes" id="UP000177622">
    <property type="component" value="Unassembled WGS sequence"/>
</dbReference>
<sequence>MERPTPNDNLENTQWSNSGLGSWRTDVLRQSESFFMAPSPEPFATPRSIPAVGDPSYNYQLQFPAMPVARTFVSPPTLVPSVYLNPNTFPKPIDQSNPEPVPVHSNTTALALENPYHGGYPSPWTDFTPSPSAQKIPDPHEETDNRSTAAYLCPNTITRPINKRSLSSASIPSNSTAISPASPYDPGYPSPWTDVTSSPSSSNRADPLEEVSKKPAKTKRPCLTRGVSKQK</sequence>
<feature type="compositionally biased region" description="Polar residues" evidence="1">
    <location>
        <begin position="1"/>
        <end position="20"/>
    </location>
</feature>
<feature type="region of interest" description="Disordered" evidence="1">
    <location>
        <begin position="120"/>
        <end position="231"/>
    </location>
</feature>
<dbReference type="RefSeq" id="XP_022489757.1">
    <property type="nucleotide sequence ID" value="XM_022630191.1"/>
</dbReference>
<proteinExistence type="predicted"/>